<accession>A0A252B318</accession>
<dbReference type="EMBL" id="JOOY01000081">
    <property type="protein sequence ID" value="OUI98773.1"/>
    <property type="molecule type" value="Genomic_DNA"/>
</dbReference>
<dbReference type="AlphaFoldDB" id="A0A252B318"/>
<organism evidence="1 2">
    <name type="scientific">Acetobacter orientalis</name>
    <dbReference type="NCBI Taxonomy" id="146474"/>
    <lineage>
        <taxon>Bacteria</taxon>
        <taxon>Pseudomonadati</taxon>
        <taxon>Pseudomonadota</taxon>
        <taxon>Alphaproteobacteria</taxon>
        <taxon>Acetobacterales</taxon>
        <taxon>Acetobacteraceae</taxon>
        <taxon>Acetobacter</taxon>
    </lineage>
</organism>
<gene>
    <name evidence="1" type="ORF">HK15_13050</name>
</gene>
<evidence type="ECO:0000313" key="2">
    <source>
        <dbReference type="Proteomes" id="UP000194999"/>
    </source>
</evidence>
<sequence length="65" mass="7195">MRVMLSDRERSELVALIAAAKECLANNAITPAQAHCLRVHGENMVELERIRRFPAYAPCLSGCVV</sequence>
<proteinExistence type="predicted"/>
<name>A0A252B318_9PROT</name>
<reference evidence="1 2" key="1">
    <citation type="submission" date="2014-06" db="EMBL/GenBank/DDBJ databases">
        <authorList>
            <person name="Ju J."/>
            <person name="Zhang J."/>
        </authorList>
    </citation>
    <scope>NUCLEOTIDE SEQUENCE [LARGE SCALE GENOMIC DNA]</scope>
    <source>
        <strain evidence="1">DmW_048</strain>
    </source>
</reference>
<comment type="caution">
    <text evidence="1">The sequence shown here is derived from an EMBL/GenBank/DDBJ whole genome shotgun (WGS) entry which is preliminary data.</text>
</comment>
<dbReference type="Proteomes" id="UP000194999">
    <property type="component" value="Unassembled WGS sequence"/>
</dbReference>
<protein>
    <submittedName>
        <fullName evidence="1">Uncharacterized protein</fullName>
    </submittedName>
</protein>
<evidence type="ECO:0000313" key="1">
    <source>
        <dbReference type="EMBL" id="OUI98773.1"/>
    </source>
</evidence>